<dbReference type="EMBL" id="NART01000023">
    <property type="protein sequence ID" value="OTQ10148.1"/>
    <property type="molecule type" value="Genomic_DNA"/>
</dbReference>
<dbReference type="Proteomes" id="UP000194800">
    <property type="component" value="Unassembled WGS sequence"/>
</dbReference>
<accession>A0ABX3YWY2</accession>
<evidence type="ECO:0000313" key="2">
    <source>
        <dbReference type="Proteomes" id="UP000194800"/>
    </source>
</evidence>
<organism evidence="1 2">
    <name type="scientific">Gilliamella apicola</name>
    <dbReference type="NCBI Taxonomy" id="1196095"/>
    <lineage>
        <taxon>Bacteria</taxon>
        <taxon>Pseudomonadati</taxon>
        <taxon>Pseudomonadota</taxon>
        <taxon>Gammaproteobacteria</taxon>
        <taxon>Orbales</taxon>
        <taxon>Orbaceae</taxon>
        <taxon>Gilliamella</taxon>
    </lineage>
</organism>
<comment type="caution">
    <text evidence="1">The sequence shown here is derived from an EMBL/GenBank/DDBJ whole genome shotgun (WGS) entry which is preliminary data.</text>
</comment>
<sequence>MLQLVGIYKQNLATVIDLWNDLREKTKSPDKKQLYSITITKLQGTQRWAVKVLTIQIPAHNQISIYTH</sequence>
<keyword evidence="2" id="KW-1185">Reference proteome</keyword>
<gene>
    <name evidence="1" type="ORF">B6C91_06715</name>
</gene>
<evidence type="ECO:0000313" key="1">
    <source>
        <dbReference type="EMBL" id="OTQ10148.1"/>
    </source>
</evidence>
<name>A0ABX3YWY2_9GAMM</name>
<reference evidence="1 2" key="1">
    <citation type="submission" date="2017-03" db="EMBL/GenBank/DDBJ databases">
        <title>Comparative genomics of honeybee gut symbionts reveal geographically distinct and subgroup specific antibiotic resistance.</title>
        <authorList>
            <person name="Ludvigsen J."/>
            <person name="Porcellato D."/>
            <person name="Labee-Lund T.M."/>
            <person name="Amdam G.V."/>
            <person name="Rudi K."/>
        </authorList>
    </citation>
    <scope>NUCLEOTIDE SEQUENCE [LARGE SCALE GENOMIC DNA]</scope>
    <source>
        <strain evidence="1 2">A-9-12</strain>
    </source>
</reference>
<protein>
    <submittedName>
        <fullName evidence="1">Uncharacterized protein</fullName>
    </submittedName>
</protein>
<proteinExistence type="predicted"/>